<dbReference type="Proteomes" id="UP000594749">
    <property type="component" value="Chromosome"/>
</dbReference>
<accession>A0A7M1LGW6</accession>
<sequence>MKIKYSMLFCAALLVGCATTGLAPTKALNFTMISPDFKISDAGFLKTSSNSTNLQVYSSGMSLLDVNIKDKVCYNSVCKEELEFNQNFFKREHYRGFFKDLLTKKPIYESRNLVKTSCGFDQNLTNLSYQICDNTMSFKDTKNGVKIIIRELN</sequence>
<keyword evidence="1" id="KW-0732">Signal</keyword>
<keyword evidence="3" id="KW-1185">Reference proteome</keyword>
<evidence type="ECO:0000313" key="2">
    <source>
        <dbReference type="EMBL" id="QOQ87842.1"/>
    </source>
</evidence>
<evidence type="ECO:0000256" key="1">
    <source>
        <dbReference type="SAM" id="SignalP"/>
    </source>
</evidence>
<name>A0A7M1LGW6_9BACT</name>
<evidence type="ECO:0000313" key="3">
    <source>
        <dbReference type="Proteomes" id="UP000594749"/>
    </source>
</evidence>
<feature type="signal peptide" evidence="1">
    <location>
        <begin position="1"/>
        <end position="23"/>
    </location>
</feature>
<dbReference type="RefSeq" id="WP_025802299.1">
    <property type="nucleotide sequence ID" value="NZ_CP053842.1"/>
</dbReference>
<protein>
    <recommendedName>
        <fullName evidence="4">Lipoprotein</fullName>
    </recommendedName>
</protein>
<organism evidence="2 3">
    <name type="scientific">Campylobacter corcagiensis</name>
    <dbReference type="NCBI Taxonomy" id="1448857"/>
    <lineage>
        <taxon>Bacteria</taxon>
        <taxon>Pseudomonadati</taxon>
        <taxon>Campylobacterota</taxon>
        <taxon>Epsilonproteobacteria</taxon>
        <taxon>Campylobacterales</taxon>
        <taxon>Campylobacteraceae</taxon>
        <taxon>Campylobacter</taxon>
    </lineage>
</organism>
<proteinExistence type="predicted"/>
<feature type="chain" id="PRO_5029528877" description="Lipoprotein" evidence="1">
    <location>
        <begin position="24"/>
        <end position="153"/>
    </location>
</feature>
<reference evidence="2 3" key="1">
    <citation type="submission" date="2020-10" db="EMBL/GenBank/DDBJ databases">
        <title>Campylobacter and Helicobacter PacBio genomes.</title>
        <authorList>
            <person name="Lane C."/>
        </authorList>
    </citation>
    <scope>NUCLEOTIDE SEQUENCE [LARGE SCALE GENOMIC DNA]</scope>
    <source>
        <strain evidence="2 3">2016D-0077</strain>
    </source>
</reference>
<dbReference type="PROSITE" id="PS51257">
    <property type="entry name" value="PROKAR_LIPOPROTEIN"/>
    <property type="match status" value="1"/>
</dbReference>
<dbReference type="OrthoDB" id="5373103at2"/>
<dbReference type="AlphaFoldDB" id="A0A7M1LGW6"/>
<evidence type="ECO:0008006" key="4">
    <source>
        <dbReference type="Google" id="ProtNLM"/>
    </source>
</evidence>
<dbReference type="EMBL" id="CP063078">
    <property type="protein sequence ID" value="QOQ87842.1"/>
    <property type="molecule type" value="Genomic_DNA"/>
</dbReference>
<gene>
    <name evidence="2" type="ORF">IMC76_03300</name>
</gene>